<accession>A0A2G9HMZ6</accession>
<comment type="caution">
    <text evidence="1">The sequence shown here is derived from an EMBL/GenBank/DDBJ whole genome shotgun (WGS) entry which is preliminary data.</text>
</comment>
<dbReference type="PANTHER" id="PTHR33785:SF12">
    <property type="entry name" value="DUF1685 FAMILY PROTEIN"/>
    <property type="match status" value="1"/>
</dbReference>
<protein>
    <submittedName>
        <fullName evidence="1">Uncharacterized protein</fullName>
    </submittedName>
</protein>
<gene>
    <name evidence="1" type="ORF">CDL12_08437</name>
</gene>
<sequence length="237" mass="26972">MEPEEVLKLFDSCWFEHEIFKQLENNLPQSDQESKISCGVLSNNLQIRSLSACCLGDYIKETSSSRSVIIKPKLQKILSEKELAGLSKEVAKEEKAEKQLISLSEQEKAEEIKKRKKKRKELGRSLSALEFEEVKGFMDLGFVFTEQDKSSSLISIIPGLQKWGKAANDEETYKLEAEAEAQVKRPYLSEAWGVLNKGKVCKNKNPLMNWRISSLENEISLKDQLKVWAQTVASTVR</sequence>
<name>A0A2G9HMZ6_9LAMI</name>
<keyword evidence="2" id="KW-1185">Reference proteome</keyword>
<dbReference type="STRING" id="429701.A0A2G9HMZ6"/>
<reference evidence="2" key="1">
    <citation type="journal article" date="2018" name="Gigascience">
        <title>Genome assembly of the Pink Ipe (Handroanthus impetiginosus, Bignoniaceae), a highly valued, ecologically keystone Neotropical timber forest tree.</title>
        <authorList>
            <person name="Silva-Junior O.B."/>
            <person name="Grattapaglia D."/>
            <person name="Novaes E."/>
            <person name="Collevatti R.G."/>
        </authorList>
    </citation>
    <scope>NUCLEOTIDE SEQUENCE [LARGE SCALE GENOMIC DNA]</scope>
    <source>
        <strain evidence="2">cv. UFG-1</strain>
    </source>
</reference>
<dbReference type="OrthoDB" id="1911878at2759"/>
<dbReference type="Proteomes" id="UP000231279">
    <property type="component" value="Unassembled WGS sequence"/>
</dbReference>
<organism evidence="1 2">
    <name type="scientific">Handroanthus impetiginosus</name>
    <dbReference type="NCBI Taxonomy" id="429701"/>
    <lineage>
        <taxon>Eukaryota</taxon>
        <taxon>Viridiplantae</taxon>
        <taxon>Streptophyta</taxon>
        <taxon>Embryophyta</taxon>
        <taxon>Tracheophyta</taxon>
        <taxon>Spermatophyta</taxon>
        <taxon>Magnoliopsida</taxon>
        <taxon>eudicotyledons</taxon>
        <taxon>Gunneridae</taxon>
        <taxon>Pentapetalae</taxon>
        <taxon>asterids</taxon>
        <taxon>lamiids</taxon>
        <taxon>Lamiales</taxon>
        <taxon>Bignoniaceae</taxon>
        <taxon>Crescentiina</taxon>
        <taxon>Tabebuia alliance</taxon>
        <taxon>Handroanthus</taxon>
    </lineage>
</organism>
<dbReference type="AlphaFoldDB" id="A0A2G9HMZ6"/>
<evidence type="ECO:0000313" key="1">
    <source>
        <dbReference type="EMBL" id="PIN18892.1"/>
    </source>
</evidence>
<proteinExistence type="predicted"/>
<dbReference type="EMBL" id="NKXS01001381">
    <property type="protein sequence ID" value="PIN18892.1"/>
    <property type="molecule type" value="Genomic_DNA"/>
</dbReference>
<evidence type="ECO:0000313" key="2">
    <source>
        <dbReference type="Proteomes" id="UP000231279"/>
    </source>
</evidence>
<dbReference type="PANTHER" id="PTHR33785">
    <property type="entry name" value="OS06G0550800 PROTEIN"/>
    <property type="match status" value="1"/>
</dbReference>